<evidence type="ECO:0000313" key="2">
    <source>
        <dbReference type="Proteomes" id="UP000828390"/>
    </source>
</evidence>
<reference evidence="1" key="1">
    <citation type="journal article" date="2019" name="bioRxiv">
        <title>The Genome of the Zebra Mussel, Dreissena polymorpha: A Resource for Invasive Species Research.</title>
        <authorList>
            <person name="McCartney M.A."/>
            <person name="Auch B."/>
            <person name="Kono T."/>
            <person name="Mallez S."/>
            <person name="Zhang Y."/>
            <person name="Obille A."/>
            <person name="Becker A."/>
            <person name="Abrahante J.E."/>
            <person name="Garbe J."/>
            <person name="Badalamenti J.P."/>
            <person name="Herman A."/>
            <person name="Mangelson H."/>
            <person name="Liachko I."/>
            <person name="Sullivan S."/>
            <person name="Sone E.D."/>
            <person name="Koren S."/>
            <person name="Silverstein K.A.T."/>
            <person name="Beckman K.B."/>
            <person name="Gohl D.M."/>
        </authorList>
    </citation>
    <scope>NUCLEOTIDE SEQUENCE</scope>
    <source>
        <strain evidence="1">Duluth1</strain>
        <tissue evidence="1">Whole animal</tissue>
    </source>
</reference>
<evidence type="ECO:0000313" key="1">
    <source>
        <dbReference type="EMBL" id="KAH3848807.1"/>
    </source>
</evidence>
<dbReference type="EMBL" id="JAIWYP010000003">
    <property type="protein sequence ID" value="KAH3848807.1"/>
    <property type="molecule type" value="Genomic_DNA"/>
</dbReference>
<reference evidence="1" key="2">
    <citation type="submission" date="2020-11" db="EMBL/GenBank/DDBJ databases">
        <authorList>
            <person name="McCartney M.A."/>
            <person name="Auch B."/>
            <person name="Kono T."/>
            <person name="Mallez S."/>
            <person name="Becker A."/>
            <person name="Gohl D.M."/>
            <person name="Silverstein K.A.T."/>
            <person name="Koren S."/>
            <person name="Bechman K.B."/>
            <person name="Herman A."/>
            <person name="Abrahante J.E."/>
            <person name="Garbe J."/>
        </authorList>
    </citation>
    <scope>NUCLEOTIDE SEQUENCE</scope>
    <source>
        <strain evidence="1">Duluth1</strain>
        <tissue evidence="1">Whole animal</tissue>
    </source>
</reference>
<name>A0A9D4QZS7_DREPO</name>
<keyword evidence="2" id="KW-1185">Reference proteome</keyword>
<dbReference type="Proteomes" id="UP000828390">
    <property type="component" value="Unassembled WGS sequence"/>
</dbReference>
<dbReference type="AlphaFoldDB" id="A0A9D4QZS7"/>
<sequence>MISTSTALQRPRHFAAGGCIATNSFTTVQFSKLVIVGEAVSCNSRWWFVSPHYSLQERLKYVRSSLMQITHACNHLVLVLTSKSCFS</sequence>
<gene>
    <name evidence="1" type="ORF">DPMN_091190</name>
</gene>
<accession>A0A9D4QZS7</accession>
<organism evidence="1 2">
    <name type="scientific">Dreissena polymorpha</name>
    <name type="common">Zebra mussel</name>
    <name type="synonym">Mytilus polymorpha</name>
    <dbReference type="NCBI Taxonomy" id="45954"/>
    <lineage>
        <taxon>Eukaryota</taxon>
        <taxon>Metazoa</taxon>
        <taxon>Spiralia</taxon>
        <taxon>Lophotrochozoa</taxon>
        <taxon>Mollusca</taxon>
        <taxon>Bivalvia</taxon>
        <taxon>Autobranchia</taxon>
        <taxon>Heteroconchia</taxon>
        <taxon>Euheterodonta</taxon>
        <taxon>Imparidentia</taxon>
        <taxon>Neoheterodontei</taxon>
        <taxon>Myida</taxon>
        <taxon>Dreissenoidea</taxon>
        <taxon>Dreissenidae</taxon>
        <taxon>Dreissena</taxon>
    </lineage>
</organism>
<proteinExistence type="predicted"/>
<protein>
    <submittedName>
        <fullName evidence="1">Uncharacterized protein</fullName>
    </submittedName>
</protein>
<comment type="caution">
    <text evidence="1">The sequence shown here is derived from an EMBL/GenBank/DDBJ whole genome shotgun (WGS) entry which is preliminary data.</text>
</comment>